<dbReference type="InterPro" id="IPR013149">
    <property type="entry name" value="ADH-like_C"/>
</dbReference>
<organism evidence="11">
    <name type="scientific">Clastoptera arizonana</name>
    <name type="common">Arizona spittle bug</name>
    <dbReference type="NCBI Taxonomy" id="38151"/>
    <lineage>
        <taxon>Eukaryota</taxon>
        <taxon>Metazoa</taxon>
        <taxon>Ecdysozoa</taxon>
        <taxon>Arthropoda</taxon>
        <taxon>Hexapoda</taxon>
        <taxon>Insecta</taxon>
        <taxon>Pterygota</taxon>
        <taxon>Neoptera</taxon>
        <taxon>Paraneoptera</taxon>
        <taxon>Hemiptera</taxon>
        <taxon>Auchenorrhyncha</taxon>
        <taxon>Cercopoidea</taxon>
        <taxon>Clastopteridae</taxon>
        <taxon>Clastoptera</taxon>
    </lineage>
</organism>
<gene>
    <name evidence="11" type="ORF">g.9770</name>
</gene>
<keyword evidence="3 9" id="KW-0479">Metal-binding</keyword>
<evidence type="ECO:0000256" key="8">
    <source>
        <dbReference type="ARBA" id="ARBA00032485"/>
    </source>
</evidence>
<feature type="domain" description="Enoyl reductase (ER)" evidence="10">
    <location>
        <begin position="14"/>
        <end position="350"/>
    </location>
</feature>
<evidence type="ECO:0000256" key="9">
    <source>
        <dbReference type="RuleBase" id="RU361277"/>
    </source>
</evidence>
<dbReference type="PANTHER" id="PTHR43161">
    <property type="entry name" value="SORBITOL DEHYDROGENASE"/>
    <property type="match status" value="1"/>
</dbReference>
<dbReference type="GO" id="GO:0006062">
    <property type="term" value="P:sorbitol catabolic process"/>
    <property type="evidence" value="ECO:0007669"/>
    <property type="project" value="TreeGrafter"/>
</dbReference>
<dbReference type="InterPro" id="IPR045306">
    <property type="entry name" value="SDH-like"/>
</dbReference>
<dbReference type="Pfam" id="PF00107">
    <property type="entry name" value="ADH_zinc_N"/>
    <property type="match status" value="1"/>
</dbReference>
<dbReference type="FunFam" id="3.40.50.720:FF:000068">
    <property type="entry name" value="Sorbitol dehydrogenase"/>
    <property type="match status" value="1"/>
</dbReference>
<dbReference type="SMART" id="SM00829">
    <property type="entry name" value="PKS_ER"/>
    <property type="match status" value="1"/>
</dbReference>
<dbReference type="CDD" id="cd05285">
    <property type="entry name" value="sorbitol_DH"/>
    <property type="match status" value="1"/>
</dbReference>
<dbReference type="PROSITE" id="PS00059">
    <property type="entry name" value="ADH_ZINC"/>
    <property type="match status" value="1"/>
</dbReference>
<evidence type="ECO:0000256" key="1">
    <source>
        <dbReference type="ARBA" id="ARBA00001947"/>
    </source>
</evidence>
<evidence type="ECO:0000256" key="2">
    <source>
        <dbReference type="ARBA" id="ARBA00008072"/>
    </source>
</evidence>
<dbReference type="InterPro" id="IPR036291">
    <property type="entry name" value="NAD(P)-bd_dom_sf"/>
</dbReference>
<dbReference type="InterPro" id="IPR011032">
    <property type="entry name" value="GroES-like_sf"/>
</dbReference>
<dbReference type="AlphaFoldDB" id="A0A1B6DZ22"/>
<proteinExistence type="inferred from homology"/>
<accession>A0A1B6DZ22</accession>
<dbReference type="Pfam" id="PF08240">
    <property type="entry name" value="ADH_N"/>
    <property type="match status" value="1"/>
</dbReference>
<dbReference type="PANTHER" id="PTHR43161:SF9">
    <property type="entry name" value="SORBITOL DEHYDROGENASE"/>
    <property type="match status" value="1"/>
</dbReference>
<dbReference type="GO" id="GO:0003939">
    <property type="term" value="F:L-iditol 2-dehydrogenase (NAD+) activity"/>
    <property type="evidence" value="ECO:0007669"/>
    <property type="project" value="TreeGrafter"/>
</dbReference>
<dbReference type="SUPFAM" id="SSF50129">
    <property type="entry name" value="GroES-like"/>
    <property type="match status" value="1"/>
</dbReference>
<protein>
    <recommendedName>
        <fullName evidence="7">Sorbitol dehydrogenase</fullName>
    </recommendedName>
    <alternativeName>
        <fullName evidence="8">Polyol dehydrogenase</fullName>
    </alternativeName>
</protein>
<dbReference type="EMBL" id="GEDC01006411">
    <property type="protein sequence ID" value="JAS30887.1"/>
    <property type="molecule type" value="Transcribed_RNA"/>
</dbReference>
<reference evidence="11" key="1">
    <citation type="submission" date="2015-12" db="EMBL/GenBank/DDBJ databases">
        <title>De novo transcriptome assembly of four potential Pierce s Disease insect vectors from Arizona vineyards.</title>
        <authorList>
            <person name="Tassone E.E."/>
        </authorList>
    </citation>
    <scope>NUCLEOTIDE SEQUENCE</scope>
</reference>
<keyword evidence="4 9" id="KW-0862">Zinc</keyword>
<comment type="cofactor">
    <cofactor evidence="1 9">
        <name>Zn(2+)</name>
        <dbReference type="ChEBI" id="CHEBI:29105"/>
    </cofactor>
</comment>
<evidence type="ECO:0000256" key="5">
    <source>
        <dbReference type="ARBA" id="ARBA00023002"/>
    </source>
</evidence>
<keyword evidence="5" id="KW-0560">Oxidoreductase</keyword>
<sequence>MDFSGNNLAAVLHGVNDLRLDQTPIPEPKDGEVLLKISCVGICGSDYHYYTHGGCANTFLTKPTVLGHEGSGTVFKLGKNVNNLNIGDRVAIEPGVACSRCKFCRQGRYNLCIDVKYSGICPSNGSLTRYFAHAADFCFKVPDHVSMEEAAMVQPLSIGVHACKRAGIKLASTCLITGSGPIGLVTLLTAKAMGASKVLITDILENRLQIAKQCGADCTLLVKPDDDIKKLGKLVKEILGKEPEITIDCCGNQETISLCLEVTEIGGNFILVGLAATTVTVPLTSVLNKEIDIKGVQRIGYGDYPTAVSLIASGKVDVKPLITHNFNLENILDAFTLALGGIGNDVKIMIHCDK</sequence>
<evidence type="ECO:0000313" key="11">
    <source>
        <dbReference type="EMBL" id="JAS30887.1"/>
    </source>
</evidence>
<evidence type="ECO:0000256" key="3">
    <source>
        <dbReference type="ARBA" id="ARBA00022723"/>
    </source>
</evidence>
<dbReference type="InterPro" id="IPR002328">
    <property type="entry name" value="ADH_Zn_CS"/>
</dbReference>
<evidence type="ECO:0000256" key="4">
    <source>
        <dbReference type="ARBA" id="ARBA00022833"/>
    </source>
</evidence>
<name>A0A1B6DZ22_9HEMI</name>
<evidence type="ECO:0000256" key="6">
    <source>
        <dbReference type="ARBA" id="ARBA00023027"/>
    </source>
</evidence>
<dbReference type="SUPFAM" id="SSF51735">
    <property type="entry name" value="NAD(P)-binding Rossmann-fold domains"/>
    <property type="match status" value="1"/>
</dbReference>
<dbReference type="Gene3D" id="3.90.180.10">
    <property type="entry name" value="Medium-chain alcohol dehydrogenases, catalytic domain"/>
    <property type="match status" value="1"/>
</dbReference>
<keyword evidence="6" id="KW-0520">NAD</keyword>
<dbReference type="InterPro" id="IPR020843">
    <property type="entry name" value="ER"/>
</dbReference>
<evidence type="ECO:0000256" key="7">
    <source>
        <dbReference type="ARBA" id="ARBA00026132"/>
    </source>
</evidence>
<dbReference type="GO" id="GO:0008270">
    <property type="term" value="F:zinc ion binding"/>
    <property type="evidence" value="ECO:0007669"/>
    <property type="project" value="InterPro"/>
</dbReference>
<dbReference type="InterPro" id="IPR013154">
    <property type="entry name" value="ADH-like_N"/>
</dbReference>
<comment type="similarity">
    <text evidence="2 9">Belongs to the zinc-containing alcohol dehydrogenase family.</text>
</comment>
<dbReference type="Gene3D" id="3.40.50.720">
    <property type="entry name" value="NAD(P)-binding Rossmann-like Domain"/>
    <property type="match status" value="1"/>
</dbReference>
<evidence type="ECO:0000259" key="10">
    <source>
        <dbReference type="SMART" id="SM00829"/>
    </source>
</evidence>